<name>A0ACB9VZD8_CHAAC</name>
<dbReference type="EMBL" id="CM043805">
    <property type="protein sequence ID" value="KAI4805547.1"/>
    <property type="molecule type" value="Genomic_DNA"/>
</dbReference>
<evidence type="ECO:0000313" key="2">
    <source>
        <dbReference type="Proteomes" id="UP001057452"/>
    </source>
</evidence>
<reference evidence="1" key="1">
    <citation type="submission" date="2022-05" db="EMBL/GenBank/DDBJ databases">
        <title>Chromosome-level genome of Chaenocephalus aceratus.</title>
        <authorList>
            <person name="Park H."/>
        </authorList>
    </citation>
    <scope>NUCLEOTIDE SEQUENCE</scope>
    <source>
        <strain evidence="1">KU_202001</strain>
    </source>
</reference>
<dbReference type="Proteomes" id="UP001057452">
    <property type="component" value="Chromosome 21"/>
</dbReference>
<evidence type="ECO:0000313" key="1">
    <source>
        <dbReference type="EMBL" id="KAI4805547.1"/>
    </source>
</evidence>
<gene>
    <name evidence="1" type="ORF">KUCAC02_010152</name>
</gene>
<proteinExistence type="predicted"/>
<protein>
    <submittedName>
        <fullName evidence="1">Uncharacterized protein</fullName>
    </submittedName>
</protein>
<accession>A0ACB9VZD8</accession>
<sequence>MEVNHTGVNIAEQLGEVADAFAILNYKQVAVVHDNASNMKLCTETLKKEPEKWGNVQGVYCSGHTLQLCINTALKQDRIRRTVAAARNLVGHFRKSPKATAALKDKQKQQNVVVHTLTNDVATRWNSTWEMLDRLVEQRWPVTAVLSDPSITKKADRTLDLTADQWKLAQETAEVLGPLITLTELLSQEENVSLSATMQMLFNLKRRHLSPKEDDSPVIREVKKTLVTEIDSRWKLSLLEPNSIYLLSSALDQRFKHLKFPTNEKKDLVYIEVVRLAEHLHQRQTVREVEGEPATSDREEETAVPPPKKKKQQDMLMQSESDDEEEQEHDGDSAKKEMEKYFRDTTTIQSGPLAWWKHNSDRYPKLACAAKHCLCVPATSTPSERIFSKAGYIVNKTRSSLLPENVDKLIFLAHNMKRV</sequence>
<comment type="caution">
    <text evidence="1">The sequence shown here is derived from an EMBL/GenBank/DDBJ whole genome shotgun (WGS) entry which is preliminary data.</text>
</comment>
<keyword evidence="2" id="KW-1185">Reference proteome</keyword>
<organism evidence="1 2">
    <name type="scientific">Chaenocephalus aceratus</name>
    <name type="common">Blackfin icefish</name>
    <name type="synonym">Chaenichthys aceratus</name>
    <dbReference type="NCBI Taxonomy" id="36190"/>
    <lineage>
        <taxon>Eukaryota</taxon>
        <taxon>Metazoa</taxon>
        <taxon>Chordata</taxon>
        <taxon>Craniata</taxon>
        <taxon>Vertebrata</taxon>
        <taxon>Euteleostomi</taxon>
        <taxon>Actinopterygii</taxon>
        <taxon>Neopterygii</taxon>
        <taxon>Teleostei</taxon>
        <taxon>Neoteleostei</taxon>
        <taxon>Acanthomorphata</taxon>
        <taxon>Eupercaria</taxon>
        <taxon>Perciformes</taxon>
        <taxon>Notothenioidei</taxon>
        <taxon>Channichthyidae</taxon>
        <taxon>Chaenocephalus</taxon>
    </lineage>
</organism>